<dbReference type="EMBL" id="WHZX01000002">
    <property type="protein sequence ID" value="NEG71291.1"/>
    <property type="molecule type" value="Genomic_DNA"/>
</dbReference>
<dbReference type="EMBL" id="WBSM01000006">
    <property type="protein sequence ID" value="KAB8287761.1"/>
    <property type="molecule type" value="Genomic_DNA"/>
</dbReference>
<evidence type="ECO:0000313" key="5">
    <source>
        <dbReference type="Proteomes" id="UP000482084"/>
    </source>
</evidence>
<reference evidence="3 4" key="1">
    <citation type="submission" date="2019-10" db="EMBL/GenBank/DDBJ databases">
        <title>Bifidobacterium from non-human primates.</title>
        <authorList>
            <person name="Modesto M."/>
        </authorList>
    </citation>
    <scope>NUCLEOTIDE SEQUENCE [LARGE SCALE GENOMIC DNA]</scope>
    <source>
        <strain evidence="3 4">TREM</strain>
    </source>
</reference>
<reference evidence="2 5" key="2">
    <citation type="submission" date="2019-10" db="EMBL/GenBank/DDBJ databases">
        <title>Characterization of the phylogenetic diversity of two novel species belonging to the genus Bifidobacterium: Bifidobacterium cebidarum sp. nov. and Bifidobacterium leontopitheci sp. nov.</title>
        <authorList>
            <person name="Lugli G.A."/>
            <person name="Duranti S."/>
            <person name="Milani C."/>
            <person name="Turroni F."/>
            <person name="Ventura M."/>
        </authorList>
    </citation>
    <scope>NUCLEOTIDE SEQUENCE [LARGE SCALE GENOMIC DNA]</scope>
    <source>
        <strain evidence="2 5">DSM 100688</strain>
    </source>
</reference>
<gene>
    <name evidence="2" type="ORF">DSM100688_1228</name>
    <name evidence="3" type="ORF">GFD24_03450</name>
</gene>
<dbReference type="Proteomes" id="UP000469943">
    <property type="component" value="Unassembled WGS sequence"/>
</dbReference>
<dbReference type="InterPro" id="IPR000257">
    <property type="entry name" value="Uroporphyrinogen_deCOase"/>
</dbReference>
<organism evidence="2 5">
    <name type="scientific">Bifidobacterium ramosum</name>
    <dbReference type="NCBI Taxonomy" id="1798158"/>
    <lineage>
        <taxon>Bacteria</taxon>
        <taxon>Bacillati</taxon>
        <taxon>Actinomycetota</taxon>
        <taxon>Actinomycetes</taxon>
        <taxon>Bifidobacteriales</taxon>
        <taxon>Bifidobacteriaceae</taxon>
        <taxon>Bifidobacterium</taxon>
    </lineage>
</organism>
<accession>A0A6L4X0A4</accession>
<dbReference type="GO" id="GO:0004853">
    <property type="term" value="F:uroporphyrinogen decarboxylase activity"/>
    <property type="evidence" value="ECO:0007669"/>
    <property type="project" value="InterPro"/>
</dbReference>
<evidence type="ECO:0000313" key="4">
    <source>
        <dbReference type="Proteomes" id="UP000469943"/>
    </source>
</evidence>
<proteinExistence type="predicted"/>
<dbReference type="InterPro" id="IPR038071">
    <property type="entry name" value="UROD/MetE-like_sf"/>
</dbReference>
<keyword evidence="5" id="KW-1185">Reference proteome</keyword>
<dbReference type="Gene3D" id="3.20.20.210">
    <property type="match status" value="1"/>
</dbReference>
<comment type="caution">
    <text evidence="2">The sequence shown here is derived from an EMBL/GenBank/DDBJ whole genome shotgun (WGS) entry which is preliminary data.</text>
</comment>
<dbReference type="AlphaFoldDB" id="A0A6L4X0A4"/>
<dbReference type="Pfam" id="PF01208">
    <property type="entry name" value="URO-D"/>
    <property type="match status" value="1"/>
</dbReference>
<protein>
    <submittedName>
        <fullName evidence="2">Uroporphyrinogen decarboxylase (URO-D)</fullName>
    </submittedName>
</protein>
<dbReference type="Proteomes" id="UP000482084">
    <property type="component" value="Unassembled WGS sequence"/>
</dbReference>
<name>A0A6L4X0A4_9BIFI</name>
<dbReference type="GO" id="GO:0006779">
    <property type="term" value="P:porphyrin-containing compound biosynthetic process"/>
    <property type="evidence" value="ECO:0007669"/>
    <property type="project" value="InterPro"/>
</dbReference>
<dbReference type="OrthoDB" id="7375127at2"/>
<dbReference type="SUPFAM" id="SSF51726">
    <property type="entry name" value="UROD/MetE-like"/>
    <property type="match status" value="1"/>
</dbReference>
<sequence>MNKRERVLAALNGEPVDHVPAAFWFHFAGDEAKGETNVQAHLKYFREADLDFIKIMDDGYTWYPAPAEVATEGRWDLVKSLPADHPYITEQVERAKRIVDELHGEAFAFYNVFSPFIVLRFVYDAAGKDFDALSEDLKEHPIEVMEALDAIAVTQALLSRLVIEEAGVDGIYYSVQGAEPDRFTLEEHRRLVRPSDLYVLEHANRYSETNIAHLCGWAGNRNDLEKWRDYPAKVVNWAASVEGLSLVDGRAYFGNRTVLGGFQTHWDGTVRQGIIYDGTEEEIKDYTRKLILDFGKRGLILGGDCTVDASIDWQHIRWVREASAEL</sequence>
<evidence type="ECO:0000313" key="2">
    <source>
        <dbReference type="EMBL" id="KAB8287761.1"/>
    </source>
</evidence>
<evidence type="ECO:0000259" key="1">
    <source>
        <dbReference type="Pfam" id="PF01208"/>
    </source>
</evidence>
<feature type="domain" description="Uroporphyrinogen decarboxylase (URO-D)" evidence="1">
    <location>
        <begin position="86"/>
        <end position="324"/>
    </location>
</feature>
<dbReference type="RefSeq" id="WP_152358313.1">
    <property type="nucleotide sequence ID" value="NZ_WBSM01000006.1"/>
</dbReference>
<evidence type="ECO:0000313" key="3">
    <source>
        <dbReference type="EMBL" id="NEG71291.1"/>
    </source>
</evidence>